<name>A0A6D0YH27_ECOLX</name>
<dbReference type="Pfam" id="PF14897">
    <property type="entry name" value="EpsG"/>
    <property type="match status" value="1"/>
</dbReference>
<accession>A0A6D0YH27</accession>
<comment type="caution">
    <text evidence="1">The sequence shown here is derived from an EMBL/GenBank/DDBJ whole genome shotgun (WGS) entry which is preliminary data.</text>
</comment>
<dbReference type="AlphaFoldDB" id="A0A6D0YH27"/>
<reference evidence="1 2" key="1">
    <citation type="submission" date="2019-12" db="EMBL/GenBank/DDBJ databases">
        <title>Enteriobacteria Tanzani isolates_10434.</title>
        <authorList>
            <person name="Subbiah M."/>
            <person name="Call D."/>
        </authorList>
    </citation>
    <scope>NUCLEOTIDE SEQUENCE [LARGE SCALE GENOMIC DNA]</scope>
    <source>
        <strain evidence="1 2">10434wD1</strain>
    </source>
</reference>
<dbReference type="RefSeq" id="WP_042099307.1">
    <property type="nucleotide sequence ID" value="NZ_BFFT01000019.1"/>
</dbReference>
<sequence>MLILTNNIILLIFIIYTFLVFISALGVKLNSRGLDNFSCLITVLTFVILIFARTGLGVDESTYLESYHYYVQGGEADFEYGFNILFWGIRLFGVTESSFNTIFPLLILTALYFAVTVSVKSPFRSFVLIFTIFSSFFLDFSFNAYRQGLSFWFVLLAIESHLSGNRWKFIVYCLIGLGFHWSAAVVLFMLFLTRFLSTRLAIFCNIFLFFLTLVAAMMPLHVLSMLVTMIQYLPLNSSYLQKVIFYLTTIKSSFYDLNFFGRAPLIIYALILISLLAIYRKLLPIVQFKLLILLLVYSVLLLEMSYSFRNYYWVLPFTPFIMAKILSCYSNKKKVMVMYTMFSTGLWSLSIASFYSFPILSMIFQ</sequence>
<gene>
    <name evidence="1" type="ORF">GRW05_06065</name>
</gene>
<protein>
    <submittedName>
        <fullName evidence="1">Uncharacterized protein</fullName>
    </submittedName>
</protein>
<organism evidence="1 2">
    <name type="scientific">Escherichia coli</name>
    <dbReference type="NCBI Taxonomy" id="562"/>
    <lineage>
        <taxon>Bacteria</taxon>
        <taxon>Pseudomonadati</taxon>
        <taxon>Pseudomonadota</taxon>
        <taxon>Gammaproteobacteria</taxon>
        <taxon>Enterobacterales</taxon>
        <taxon>Enterobacteriaceae</taxon>
        <taxon>Escherichia</taxon>
    </lineage>
</organism>
<evidence type="ECO:0000313" key="1">
    <source>
        <dbReference type="EMBL" id="MXI73864.1"/>
    </source>
</evidence>
<proteinExistence type="predicted"/>
<dbReference type="EMBL" id="WUIY01000016">
    <property type="protein sequence ID" value="MXI73864.1"/>
    <property type="molecule type" value="Genomic_DNA"/>
</dbReference>
<evidence type="ECO:0000313" key="2">
    <source>
        <dbReference type="Proteomes" id="UP000436141"/>
    </source>
</evidence>
<dbReference type="InterPro" id="IPR049458">
    <property type="entry name" value="EpsG-like"/>
</dbReference>
<dbReference type="Proteomes" id="UP000436141">
    <property type="component" value="Unassembled WGS sequence"/>
</dbReference>